<dbReference type="InterPro" id="IPR001296">
    <property type="entry name" value="Glyco_trans_1"/>
</dbReference>
<keyword evidence="5" id="KW-1185">Reference proteome</keyword>
<gene>
    <name evidence="4" type="ORF">RGD00_10790</name>
</gene>
<evidence type="ECO:0000256" key="2">
    <source>
        <dbReference type="SAM" id="MobiDB-lite"/>
    </source>
</evidence>
<reference evidence="4 5" key="1">
    <citation type="submission" date="2023-09" db="EMBL/GenBank/DDBJ databases">
        <title>Xinfangfangia sedmenti sp. nov., isolated the sedment.</title>
        <authorList>
            <person name="Xu L."/>
        </authorList>
    </citation>
    <scope>NUCLEOTIDE SEQUENCE [LARGE SCALE GENOMIC DNA]</scope>
    <source>
        <strain evidence="4 5">LG-4</strain>
    </source>
</reference>
<dbReference type="Gene3D" id="3.40.50.2000">
    <property type="entry name" value="Glycogen Phosphorylase B"/>
    <property type="match status" value="1"/>
</dbReference>
<evidence type="ECO:0000259" key="3">
    <source>
        <dbReference type="Pfam" id="PF00534"/>
    </source>
</evidence>
<keyword evidence="1" id="KW-0808">Transferase</keyword>
<dbReference type="SUPFAM" id="SSF53756">
    <property type="entry name" value="UDP-Glycosyltransferase/glycogen phosphorylase"/>
    <property type="match status" value="1"/>
</dbReference>
<feature type="domain" description="Glycosyl transferase family 1" evidence="3">
    <location>
        <begin position="234"/>
        <end position="383"/>
    </location>
</feature>
<dbReference type="PANTHER" id="PTHR46401">
    <property type="entry name" value="GLYCOSYLTRANSFERASE WBBK-RELATED"/>
    <property type="match status" value="1"/>
</dbReference>
<sequence>MPPPARLLDLSRMAARLDHAAPTGIDRVERAYLRALLARPEPLFALTRSAFGGACLLDRQGAARLLDLAEGRAPLPARAALVPRLYHRSAPAQARADSAVRALALARAGRAGLARMLRRHLPEGVEYLNTGHANLRPQVFAALRQVPGARITVLVHDMIPLDHPHHTRPDTIAPFAARMRLVGAEADRVIYNSAWTRTRAETHFAAWGRVPPGLVAHLGTEPQHPDPAHLPPGFDLSRPYFVTLGTIEPRKNHALLLDVWDLLAERLPPARMPRLVVAGRRGWADAALLARLDRAVAGGAVVELAGLDDPGRAALLQGARALLFPSHDEGFGLPLTEAMALRLPAVCSPLPVFREIAGDYPVYLETSDVYAWAETIEQQSEGRRQDMTDAGHPPATPGWDDHFKLVLSCA</sequence>
<evidence type="ECO:0000313" key="5">
    <source>
        <dbReference type="Proteomes" id="UP001247754"/>
    </source>
</evidence>
<organism evidence="4 5">
    <name type="scientific">Ruixingdingia sedimenti</name>
    <dbReference type="NCBI Taxonomy" id="3073604"/>
    <lineage>
        <taxon>Bacteria</taxon>
        <taxon>Pseudomonadati</taxon>
        <taxon>Pseudomonadota</taxon>
        <taxon>Alphaproteobacteria</taxon>
        <taxon>Rhodobacterales</taxon>
        <taxon>Paracoccaceae</taxon>
        <taxon>Ruixingdingia</taxon>
    </lineage>
</organism>
<dbReference type="EMBL" id="JAVKPH010000010">
    <property type="protein sequence ID" value="MDR5653094.1"/>
    <property type="molecule type" value="Genomic_DNA"/>
</dbReference>
<protein>
    <submittedName>
        <fullName evidence="4">Glycosyltransferase family 1 protein</fullName>
    </submittedName>
</protein>
<dbReference type="PANTHER" id="PTHR46401:SF2">
    <property type="entry name" value="GLYCOSYLTRANSFERASE WBBK-RELATED"/>
    <property type="match status" value="1"/>
</dbReference>
<accession>A0ABU1F9K3</accession>
<comment type="caution">
    <text evidence="4">The sequence shown here is derived from an EMBL/GenBank/DDBJ whole genome shotgun (WGS) entry which is preliminary data.</text>
</comment>
<dbReference type="RefSeq" id="WP_310457330.1">
    <property type="nucleotide sequence ID" value="NZ_JAVKPH010000010.1"/>
</dbReference>
<evidence type="ECO:0000256" key="1">
    <source>
        <dbReference type="ARBA" id="ARBA00022679"/>
    </source>
</evidence>
<feature type="compositionally biased region" description="Basic and acidic residues" evidence="2">
    <location>
        <begin position="380"/>
        <end position="389"/>
    </location>
</feature>
<dbReference type="CDD" id="cd03809">
    <property type="entry name" value="GT4_MtfB-like"/>
    <property type="match status" value="1"/>
</dbReference>
<proteinExistence type="predicted"/>
<evidence type="ECO:0000313" key="4">
    <source>
        <dbReference type="EMBL" id="MDR5653094.1"/>
    </source>
</evidence>
<feature type="region of interest" description="Disordered" evidence="2">
    <location>
        <begin position="380"/>
        <end position="399"/>
    </location>
</feature>
<name>A0ABU1F9K3_9RHOB</name>
<dbReference type="Proteomes" id="UP001247754">
    <property type="component" value="Unassembled WGS sequence"/>
</dbReference>
<dbReference type="Pfam" id="PF00534">
    <property type="entry name" value="Glycos_transf_1"/>
    <property type="match status" value="1"/>
</dbReference>